<evidence type="ECO:0000256" key="1">
    <source>
        <dbReference type="ARBA" id="ARBA00023157"/>
    </source>
</evidence>
<evidence type="ECO:0000313" key="6">
    <source>
        <dbReference type="Proteomes" id="UP001497457"/>
    </source>
</evidence>
<feature type="chain" id="PRO_5044721527" description="Knottins-like domain-containing protein" evidence="2">
    <location>
        <begin position="35"/>
        <end position="82"/>
    </location>
</feature>
<reference evidence="4 6" key="2">
    <citation type="submission" date="2024-10" db="EMBL/GenBank/DDBJ databases">
        <authorList>
            <person name="Ryan C."/>
        </authorList>
    </citation>
    <scope>NUCLEOTIDE SEQUENCE [LARGE SCALE GENOMIC DNA]</scope>
</reference>
<protein>
    <recommendedName>
        <fullName evidence="3">Knottins-like domain-containing protein</fullName>
    </recommendedName>
</protein>
<dbReference type="PROSITE" id="PS00940">
    <property type="entry name" value="GAMMA_THIONIN"/>
    <property type="match status" value="1"/>
</dbReference>
<dbReference type="AlphaFoldDB" id="A0ABC9ALD2"/>
<dbReference type="Proteomes" id="UP001497457">
    <property type="component" value="Chromosome 21rd"/>
</dbReference>
<feature type="signal peptide" evidence="2">
    <location>
        <begin position="1"/>
        <end position="34"/>
    </location>
</feature>
<proteinExistence type="predicted"/>
<dbReference type="EMBL" id="OZ075132">
    <property type="protein sequence ID" value="CAL4983991.1"/>
    <property type="molecule type" value="Genomic_DNA"/>
</dbReference>
<dbReference type="EMBL" id="OZ075131">
    <property type="protein sequence ID" value="CAL4980625.1"/>
    <property type="molecule type" value="Genomic_DNA"/>
</dbReference>
<keyword evidence="6" id="KW-1185">Reference proteome</keyword>
<keyword evidence="1" id="KW-1015">Disulfide bond</keyword>
<evidence type="ECO:0000259" key="3">
    <source>
        <dbReference type="Pfam" id="PF00304"/>
    </source>
</evidence>
<dbReference type="InterPro" id="IPR008176">
    <property type="entry name" value="Defensin_plant"/>
</dbReference>
<evidence type="ECO:0000256" key="2">
    <source>
        <dbReference type="SAM" id="SignalP"/>
    </source>
</evidence>
<gene>
    <name evidence="4" type="ORF">URODEC1_LOCUS55752</name>
    <name evidence="5" type="ORF">URODEC1_LOCUS57300</name>
</gene>
<evidence type="ECO:0000313" key="4">
    <source>
        <dbReference type="EMBL" id="CAL4980625.1"/>
    </source>
</evidence>
<feature type="domain" description="Knottins-like" evidence="3">
    <location>
        <begin position="35"/>
        <end position="82"/>
    </location>
</feature>
<dbReference type="InterPro" id="IPR003614">
    <property type="entry name" value="Knottins"/>
</dbReference>
<sequence>MASSQKKLSAAAAASAAVLLLLVVAAEMVSIGEATCGHLSGDYHGPCVDDQSCRVICKHESSDNIDGACADTPPHCYCYTNC</sequence>
<dbReference type="SUPFAM" id="SSF57095">
    <property type="entry name" value="Scorpion toxin-like"/>
    <property type="match status" value="1"/>
</dbReference>
<evidence type="ECO:0000313" key="5">
    <source>
        <dbReference type="EMBL" id="CAL4983991.1"/>
    </source>
</evidence>
<dbReference type="Gene3D" id="3.30.30.10">
    <property type="entry name" value="Knottin, scorpion toxin-like"/>
    <property type="match status" value="1"/>
</dbReference>
<dbReference type="InterPro" id="IPR036574">
    <property type="entry name" value="Scorpion_toxin-like_sf"/>
</dbReference>
<reference evidence="6" key="1">
    <citation type="submission" date="2024-06" db="EMBL/GenBank/DDBJ databases">
        <authorList>
            <person name="Ryan C."/>
        </authorList>
    </citation>
    <scope>NUCLEOTIDE SEQUENCE [LARGE SCALE GENOMIC DNA]</scope>
</reference>
<dbReference type="Proteomes" id="UP001497457">
    <property type="component" value="Chromosome 22rd"/>
</dbReference>
<organism evidence="4 6">
    <name type="scientific">Urochloa decumbens</name>
    <dbReference type="NCBI Taxonomy" id="240449"/>
    <lineage>
        <taxon>Eukaryota</taxon>
        <taxon>Viridiplantae</taxon>
        <taxon>Streptophyta</taxon>
        <taxon>Embryophyta</taxon>
        <taxon>Tracheophyta</taxon>
        <taxon>Spermatophyta</taxon>
        <taxon>Magnoliopsida</taxon>
        <taxon>Liliopsida</taxon>
        <taxon>Poales</taxon>
        <taxon>Poaceae</taxon>
        <taxon>PACMAD clade</taxon>
        <taxon>Panicoideae</taxon>
        <taxon>Panicodae</taxon>
        <taxon>Paniceae</taxon>
        <taxon>Melinidinae</taxon>
        <taxon>Urochloa</taxon>
    </lineage>
</organism>
<accession>A0ABC9ALD2</accession>
<name>A0ABC9ALD2_9POAL</name>
<dbReference type="Pfam" id="PF00304">
    <property type="entry name" value="Gamma-thionin"/>
    <property type="match status" value="1"/>
</dbReference>
<keyword evidence="2" id="KW-0732">Signal</keyword>